<feature type="compositionally biased region" description="Basic and acidic residues" evidence="4">
    <location>
        <begin position="115"/>
        <end position="137"/>
    </location>
</feature>
<name>A0A8K0NRD2_9TREE</name>
<feature type="region of interest" description="Disordered" evidence="4">
    <location>
        <begin position="1"/>
        <end position="31"/>
    </location>
</feature>
<dbReference type="GO" id="GO:0001522">
    <property type="term" value="P:pseudouridine synthesis"/>
    <property type="evidence" value="ECO:0007669"/>
    <property type="project" value="InterPro"/>
</dbReference>
<feature type="region of interest" description="Disordered" evidence="4">
    <location>
        <begin position="823"/>
        <end position="862"/>
    </location>
</feature>
<feature type="compositionally biased region" description="Basic and acidic residues" evidence="4">
    <location>
        <begin position="273"/>
        <end position="286"/>
    </location>
</feature>
<dbReference type="GO" id="GO:0003723">
    <property type="term" value="F:RNA binding"/>
    <property type="evidence" value="ECO:0007669"/>
    <property type="project" value="InterPro"/>
</dbReference>
<feature type="compositionally biased region" description="Basic and acidic residues" evidence="4">
    <location>
        <begin position="835"/>
        <end position="846"/>
    </location>
</feature>
<dbReference type="GO" id="GO:0008033">
    <property type="term" value="P:tRNA processing"/>
    <property type="evidence" value="ECO:0007669"/>
    <property type="project" value="UniProtKB-KW"/>
</dbReference>
<dbReference type="EMBL" id="JABELV010000049">
    <property type="protein sequence ID" value="KAG7558184.1"/>
    <property type="molecule type" value="Genomic_DNA"/>
</dbReference>
<dbReference type="GO" id="GO:0005634">
    <property type="term" value="C:nucleus"/>
    <property type="evidence" value="ECO:0007669"/>
    <property type="project" value="TreeGrafter"/>
</dbReference>
<dbReference type="InterPro" id="IPR042214">
    <property type="entry name" value="TruD_catalytic"/>
</dbReference>
<evidence type="ECO:0000256" key="2">
    <source>
        <dbReference type="ARBA" id="ARBA00022694"/>
    </source>
</evidence>
<feature type="region of interest" description="Disordered" evidence="4">
    <location>
        <begin position="115"/>
        <end position="181"/>
    </location>
</feature>
<dbReference type="AlphaFoldDB" id="A0A8K0NRD2"/>
<feature type="region of interest" description="Disordered" evidence="4">
    <location>
        <begin position="361"/>
        <end position="381"/>
    </location>
</feature>
<dbReference type="InterPro" id="IPR020103">
    <property type="entry name" value="PsdUridine_synth_cat_dom_sf"/>
</dbReference>
<dbReference type="InterPro" id="IPR001656">
    <property type="entry name" value="PsdUridine_synth_TruD"/>
</dbReference>
<dbReference type="SUPFAM" id="SSF55120">
    <property type="entry name" value="Pseudouridine synthase"/>
    <property type="match status" value="1"/>
</dbReference>
<dbReference type="NCBIfam" id="TIGR00094">
    <property type="entry name" value="tRNA_TruD_broad"/>
    <property type="match status" value="1"/>
</dbReference>
<dbReference type="OrthoDB" id="447290at2759"/>
<feature type="domain" description="TRUD" evidence="5">
    <location>
        <begin position="517"/>
        <end position="757"/>
    </location>
</feature>
<feature type="compositionally biased region" description="Acidic residues" evidence="4">
    <location>
        <begin position="172"/>
        <end position="181"/>
    </location>
</feature>
<dbReference type="PROSITE" id="PS01268">
    <property type="entry name" value="UPF0024"/>
    <property type="match status" value="1"/>
</dbReference>
<dbReference type="GO" id="GO:0009982">
    <property type="term" value="F:pseudouridine synthase activity"/>
    <property type="evidence" value="ECO:0007669"/>
    <property type="project" value="InterPro"/>
</dbReference>
<dbReference type="CDD" id="cd02576">
    <property type="entry name" value="PseudoU_synth_ScPUS7"/>
    <property type="match status" value="1"/>
</dbReference>
<dbReference type="PIRSF" id="PIRSF037016">
    <property type="entry name" value="Pseudouridin_synth_euk_prd"/>
    <property type="match status" value="1"/>
</dbReference>
<dbReference type="InterPro" id="IPR020119">
    <property type="entry name" value="PsdUridine_synth_TruD_CS"/>
</dbReference>
<feature type="region of interest" description="Disordered" evidence="4">
    <location>
        <begin position="224"/>
        <end position="302"/>
    </location>
</feature>
<protein>
    <recommendedName>
        <fullName evidence="5">TRUD domain-containing protein</fullName>
    </recommendedName>
</protein>
<comment type="similarity">
    <text evidence="1">Belongs to the pseudouridine synthase TruD family.</text>
</comment>
<evidence type="ECO:0000313" key="7">
    <source>
        <dbReference type="Proteomes" id="UP000812966"/>
    </source>
</evidence>
<keyword evidence="2" id="KW-0819">tRNA processing</keyword>
<feature type="compositionally biased region" description="Basic and acidic residues" evidence="4">
    <location>
        <begin position="20"/>
        <end position="29"/>
    </location>
</feature>
<gene>
    <name evidence="6" type="ORF">FFLO_02911</name>
</gene>
<sequence length="862" mass="96455">MSTESKPLARSPSPTGEEDPSAKRIKLDDIPAPPAVPTSVYSLPPSTFKYCNQDGLVGILDKDGQYHLREQDVGISEYLSREQGEFEGIVKQRFEDFMVYEVDTEGEIVHLKEMGMPEDPFNKPKEKKPEEKEKDTLVEEEEAGNEPATVEASTSTTTPAPAEIEAPAPNEAEPEVAAEDSAEDLPIELQRLPGNKQWTHSTTRALLPLLPSIAITALHDLLLEGRTPPRPPPEAARPSDGGWGGMKRRDHAKEEEEAMNEAANGEPVVLLSGREKYQNQGRDRGRGRGRGVRGGRGGMVGGHMERIKDEREVLSDVITDKAKRTEIHNTIRSLFTGTFETFSREVAGEQGSSRIAIKWAAKGGASKPKPKRNDNDPDAPKIPKYIHFTLQKTNRDTQDCLNHISRILRVDGKTISTCGTKDKRGITVQRVCIQRKGLKLAQIWKAANGLSYGGRTMKQALEERGERGVRIGDLRYSDEYLELGMLKGNHFTITLRNVKAESPQMIDNIMESMKSRGFINYYGMQRFGTASVSTHSVGLALLKGEWKEACEMLLSRRPGEHPDCDAARRAWWERGDVEEALKLMPRRNTAERAIWEFWARPNQEAGNHYGGLLNIPRNLRLIYVHAYQSYVWNLIVSERIKMNSTSPIVGDLVFAEEKSLEGEGQDAQPSSYRGNPKRNWQTSSSSEVKVLKEADLANYTLADVIIPLPGYDITYPGGDLFERYQAIMKEDGLDPLKMRRNQKEYSLEGSYRKIIHMPGHLSWQHLRYDDPDVSLTQSDEDKLLGMPAPELNKPDAQFAALQLSLTLGTSSYATMALRELTKEDTSAHHQTKLTAKADDQKAKAVVDDGAEEEQANDKMEQD</sequence>
<dbReference type="PANTHER" id="PTHR13326">
    <property type="entry name" value="TRNA PSEUDOURIDINE SYNTHASE D"/>
    <property type="match status" value="1"/>
</dbReference>
<feature type="region of interest" description="Disordered" evidence="4">
    <location>
        <begin position="660"/>
        <end position="684"/>
    </location>
</feature>
<keyword evidence="7" id="KW-1185">Reference proteome</keyword>
<feature type="compositionally biased region" description="Polar residues" evidence="4">
    <location>
        <begin position="667"/>
        <end position="684"/>
    </location>
</feature>
<feature type="compositionally biased region" description="Basic and acidic residues" evidence="4">
    <location>
        <begin position="371"/>
        <end position="381"/>
    </location>
</feature>
<evidence type="ECO:0000256" key="4">
    <source>
        <dbReference type="SAM" id="MobiDB-lite"/>
    </source>
</evidence>
<keyword evidence="3" id="KW-0413">Isomerase</keyword>
<evidence type="ECO:0000256" key="3">
    <source>
        <dbReference type="ARBA" id="ARBA00023235"/>
    </source>
</evidence>
<feature type="compositionally biased region" description="Low complexity" evidence="4">
    <location>
        <begin position="146"/>
        <end position="171"/>
    </location>
</feature>
<evidence type="ECO:0000259" key="5">
    <source>
        <dbReference type="PROSITE" id="PS50984"/>
    </source>
</evidence>
<dbReference type="PROSITE" id="PS50984">
    <property type="entry name" value="TRUD"/>
    <property type="match status" value="1"/>
</dbReference>
<evidence type="ECO:0000313" key="6">
    <source>
        <dbReference type="EMBL" id="KAG7558184.1"/>
    </source>
</evidence>
<dbReference type="Pfam" id="PF01142">
    <property type="entry name" value="TruD"/>
    <property type="match status" value="1"/>
</dbReference>
<dbReference type="InterPro" id="IPR011760">
    <property type="entry name" value="PsdUridine_synth_TruD_insert"/>
</dbReference>
<dbReference type="PANTHER" id="PTHR13326:SF21">
    <property type="entry name" value="PSEUDOURIDYLATE SYNTHASE PUS7L"/>
    <property type="match status" value="1"/>
</dbReference>
<comment type="caution">
    <text evidence="6">The sequence shown here is derived from an EMBL/GenBank/DDBJ whole genome shotgun (WGS) entry which is preliminary data.</text>
</comment>
<evidence type="ECO:0000256" key="1">
    <source>
        <dbReference type="ARBA" id="ARBA00007953"/>
    </source>
</evidence>
<proteinExistence type="inferred from homology"/>
<accession>A0A8K0NRD2</accession>
<dbReference type="Gene3D" id="3.30.2350.20">
    <property type="entry name" value="TruD, catalytic domain"/>
    <property type="match status" value="2"/>
</dbReference>
<dbReference type="Proteomes" id="UP000812966">
    <property type="component" value="Unassembled WGS sequence"/>
</dbReference>
<reference evidence="6" key="1">
    <citation type="submission" date="2020-04" db="EMBL/GenBank/DDBJ databases">
        <title>Analysis of mating type loci in Filobasidium floriforme.</title>
        <authorList>
            <person name="Nowrousian M."/>
        </authorList>
    </citation>
    <scope>NUCLEOTIDE SEQUENCE</scope>
    <source>
        <strain evidence="6">CBS 6242</strain>
    </source>
</reference>
<organism evidence="6 7">
    <name type="scientific">Filobasidium floriforme</name>
    <dbReference type="NCBI Taxonomy" id="5210"/>
    <lineage>
        <taxon>Eukaryota</taxon>
        <taxon>Fungi</taxon>
        <taxon>Dikarya</taxon>
        <taxon>Basidiomycota</taxon>
        <taxon>Agaricomycotina</taxon>
        <taxon>Tremellomycetes</taxon>
        <taxon>Filobasidiales</taxon>
        <taxon>Filobasidiaceae</taxon>
        <taxon>Filobasidium</taxon>
    </lineage>
</organism>